<dbReference type="EMBL" id="BSXT01000055">
    <property type="protein sequence ID" value="GMF16152.1"/>
    <property type="molecule type" value="Genomic_DNA"/>
</dbReference>
<protein>
    <submittedName>
        <fullName evidence="6">Unnamed protein product</fullName>
    </submittedName>
</protein>
<dbReference type="Proteomes" id="UP001165121">
    <property type="component" value="Unassembled WGS sequence"/>
</dbReference>
<dbReference type="Pfam" id="PF08284">
    <property type="entry name" value="RVP_2"/>
    <property type="match status" value="1"/>
</dbReference>
<accession>A0A9W6TP10</accession>
<feature type="region of interest" description="Disordered" evidence="4">
    <location>
        <begin position="368"/>
        <end position="395"/>
    </location>
</feature>
<dbReference type="GO" id="GO:0004190">
    <property type="term" value="F:aspartic-type endopeptidase activity"/>
    <property type="evidence" value="ECO:0007669"/>
    <property type="project" value="InterPro"/>
</dbReference>
<dbReference type="AlphaFoldDB" id="A0A9W6TP10"/>
<evidence type="ECO:0000259" key="5">
    <source>
        <dbReference type="PROSITE" id="PS50878"/>
    </source>
</evidence>
<dbReference type="InterPro" id="IPR053134">
    <property type="entry name" value="RNA-dir_DNA_polymerase"/>
</dbReference>
<dbReference type="GO" id="GO:0003723">
    <property type="term" value="F:RNA binding"/>
    <property type="evidence" value="ECO:0007669"/>
    <property type="project" value="UniProtKB-KW"/>
</dbReference>
<name>A0A9W6TP10_9STRA</name>
<dbReference type="InterPro" id="IPR001969">
    <property type="entry name" value="Aspartic_peptidase_AS"/>
</dbReference>
<proteinExistence type="predicted"/>
<feature type="compositionally biased region" description="Basic residues" evidence="4">
    <location>
        <begin position="509"/>
        <end position="521"/>
    </location>
</feature>
<dbReference type="Gene3D" id="2.40.70.10">
    <property type="entry name" value="Acid Proteases"/>
    <property type="match status" value="1"/>
</dbReference>
<keyword evidence="2" id="KW-0694">RNA-binding</keyword>
<dbReference type="PANTHER" id="PTHR24559:SF444">
    <property type="entry name" value="REVERSE TRANSCRIPTASE DOMAIN-CONTAINING PROTEIN"/>
    <property type="match status" value="1"/>
</dbReference>
<dbReference type="Gene3D" id="3.30.70.270">
    <property type="match status" value="1"/>
</dbReference>
<dbReference type="Pfam" id="PF00078">
    <property type="entry name" value="RVT_1"/>
    <property type="match status" value="1"/>
</dbReference>
<feature type="region of interest" description="Disordered" evidence="4">
    <location>
        <begin position="501"/>
        <end position="521"/>
    </location>
</feature>
<organism evidence="6 7">
    <name type="scientific">Phytophthora fragariaefolia</name>
    <dbReference type="NCBI Taxonomy" id="1490495"/>
    <lineage>
        <taxon>Eukaryota</taxon>
        <taxon>Sar</taxon>
        <taxon>Stramenopiles</taxon>
        <taxon>Oomycota</taxon>
        <taxon>Peronosporomycetes</taxon>
        <taxon>Peronosporales</taxon>
        <taxon>Peronosporaceae</taxon>
        <taxon>Phytophthora</taxon>
    </lineage>
</organism>
<evidence type="ECO:0000256" key="4">
    <source>
        <dbReference type="SAM" id="MobiDB-lite"/>
    </source>
</evidence>
<dbReference type="Pfam" id="PF17919">
    <property type="entry name" value="RT_RNaseH_2"/>
    <property type="match status" value="1"/>
</dbReference>
<evidence type="ECO:0000256" key="1">
    <source>
        <dbReference type="ARBA" id="ARBA00022842"/>
    </source>
</evidence>
<dbReference type="SUPFAM" id="SSF56672">
    <property type="entry name" value="DNA/RNA polymerases"/>
    <property type="match status" value="1"/>
</dbReference>
<dbReference type="PROSITE" id="PS00141">
    <property type="entry name" value="ASP_PROTEASE"/>
    <property type="match status" value="1"/>
</dbReference>
<keyword evidence="7" id="KW-1185">Reference proteome</keyword>
<dbReference type="InterPro" id="IPR043128">
    <property type="entry name" value="Rev_trsase/Diguanyl_cyclase"/>
</dbReference>
<dbReference type="InterPro" id="IPR005162">
    <property type="entry name" value="Retrotrans_gag_dom"/>
</dbReference>
<dbReference type="InterPro" id="IPR043502">
    <property type="entry name" value="DNA/RNA_pol_sf"/>
</dbReference>
<evidence type="ECO:0000256" key="3">
    <source>
        <dbReference type="ARBA" id="ARBA00022908"/>
    </source>
</evidence>
<keyword evidence="3" id="KW-0229">DNA integration</keyword>
<gene>
    <name evidence="6" type="ORF">Pfra01_000070300</name>
</gene>
<sequence length="1010" mass="111021">MTAVTASATPMTTSTSGPKPLMVIVKTFEGKKGESLLLWTRELEMAMGSALLTTEQQRVALAISKLGGRAREWVLTCGTSVETSFPTWEQLKQQLSRVFAPPNQAYRVRSRFLATHQGKKELVDYVQELRTLIAGMAVDPLPEAVTVTVFMEGLRTGVARTEVFRAGRPTGEELSSVEPHGGGGQQGLAPDRAVLSNTERVCKPGLLVVQATVKGFGKPWTILVDSGASDNYARRSTMEGSQLYAEALKARNRDIITVRLATDTRVTVPKVPVDLGVKFLDFDSVERCLVLDLDARYDLTLGMTWLERQEPWIDWRSKTLGATHFSPSGALASHEPTFARKQKRFWREHWTETVNVLDIGMSKMMDTESVVDKSPEQSSWAERGAAHNPPSNARGEVASLHAHEGMVGSEPRHQLCGPNDACGVAQNPLSEARMDDEPPLCAKDGMVGVMPKTQGRSPAVECGVAHNPLSGGCGQSSTSLSVRRDTEAPLELEVVMTPEGAAGASMTASRRRTTSAKRRRRSRMLAARRMASGMSRDVNSVVSGAALHDSEQLYTLVNGVTGDVDGDVNLGVVPTLAALLELDEMSFDEFGEALQAGELAEVVVIRPEEEFNSSSLLDEAVLEDAKKALNARSGSEILKNPSDPFYPVIREYQHVVSKEPPSGLPPDRGVRHENDLVPGTKYCVTRQWPLPREQCDVIDAFFRAKHEAGLVRESKSPHSTPTFCVRKPNGKWRIVHAFNKLNAATIPAQTPIPRKDVLQNNMVGCTLYSALDLVDGYYQLLMRASDIPLTAVSTPSGMLWEWLVMPQGLSNAPATFNRLVTQLFRPHRAYAQTYFDDIFVHSRAELGKTAVGNHVEHLRAVIECMRSIKLYANIDKCIFSAEEIPFLGCFIGKRGLRADPAKVKAIVEWPDAEWRWNAEHQDAFQAIKDSLLHAPILALPDPDRPFSVVCDASDFTIGCALLQADAEGLECVIAFESRQLKAAEKNYPVHDKELLLWSNSGFTCSALSRF</sequence>
<keyword evidence="1" id="KW-0460">Magnesium</keyword>
<dbReference type="PROSITE" id="PS50878">
    <property type="entry name" value="RT_POL"/>
    <property type="match status" value="1"/>
</dbReference>
<feature type="region of interest" description="Disordered" evidence="4">
    <location>
        <begin position="169"/>
        <end position="190"/>
    </location>
</feature>
<evidence type="ECO:0000256" key="2">
    <source>
        <dbReference type="ARBA" id="ARBA00022884"/>
    </source>
</evidence>
<dbReference type="Pfam" id="PF03732">
    <property type="entry name" value="Retrotrans_gag"/>
    <property type="match status" value="1"/>
</dbReference>
<dbReference type="InterPro" id="IPR041577">
    <property type="entry name" value="RT_RNaseH_2"/>
</dbReference>
<dbReference type="OrthoDB" id="127626at2759"/>
<evidence type="ECO:0000313" key="7">
    <source>
        <dbReference type="Proteomes" id="UP001165121"/>
    </source>
</evidence>
<feature type="domain" description="Reverse transcriptase" evidence="5">
    <location>
        <begin position="706"/>
        <end position="891"/>
    </location>
</feature>
<dbReference type="InterPro" id="IPR000477">
    <property type="entry name" value="RT_dom"/>
</dbReference>
<evidence type="ECO:0000313" key="6">
    <source>
        <dbReference type="EMBL" id="GMF16152.1"/>
    </source>
</evidence>
<dbReference type="GO" id="GO:0006508">
    <property type="term" value="P:proteolysis"/>
    <property type="evidence" value="ECO:0007669"/>
    <property type="project" value="InterPro"/>
</dbReference>
<dbReference type="CDD" id="cd00303">
    <property type="entry name" value="retropepsin_like"/>
    <property type="match status" value="1"/>
</dbReference>
<reference evidence="6" key="1">
    <citation type="submission" date="2023-04" db="EMBL/GenBank/DDBJ databases">
        <title>Phytophthora fragariaefolia NBRC 109709.</title>
        <authorList>
            <person name="Ichikawa N."/>
            <person name="Sato H."/>
            <person name="Tonouchi N."/>
        </authorList>
    </citation>
    <scope>NUCLEOTIDE SEQUENCE</scope>
    <source>
        <strain evidence="6">NBRC 109709</strain>
    </source>
</reference>
<dbReference type="GO" id="GO:0015074">
    <property type="term" value="P:DNA integration"/>
    <property type="evidence" value="ECO:0007669"/>
    <property type="project" value="UniProtKB-KW"/>
</dbReference>
<dbReference type="PANTHER" id="PTHR24559">
    <property type="entry name" value="TRANSPOSON TY3-I GAG-POL POLYPROTEIN"/>
    <property type="match status" value="1"/>
</dbReference>
<dbReference type="Gene3D" id="3.10.10.10">
    <property type="entry name" value="HIV Type 1 Reverse Transcriptase, subunit A, domain 1"/>
    <property type="match status" value="1"/>
</dbReference>
<dbReference type="CDD" id="cd01647">
    <property type="entry name" value="RT_LTR"/>
    <property type="match status" value="1"/>
</dbReference>
<dbReference type="InterPro" id="IPR021109">
    <property type="entry name" value="Peptidase_aspartic_dom_sf"/>
</dbReference>
<comment type="caution">
    <text evidence="6">The sequence shown here is derived from an EMBL/GenBank/DDBJ whole genome shotgun (WGS) entry which is preliminary data.</text>
</comment>